<accession>A0ABP5AL73</accession>
<dbReference type="SUPFAM" id="SSF52317">
    <property type="entry name" value="Class I glutamine amidotransferase-like"/>
    <property type="match status" value="1"/>
</dbReference>
<dbReference type="EMBL" id="BAAAOF010000001">
    <property type="protein sequence ID" value="GAA1914592.1"/>
    <property type="molecule type" value="Genomic_DNA"/>
</dbReference>
<dbReference type="InterPro" id="IPR029062">
    <property type="entry name" value="Class_I_gatase-like"/>
</dbReference>
<evidence type="ECO:0000256" key="2">
    <source>
        <dbReference type="ARBA" id="ARBA00022670"/>
    </source>
</evidence>
<dbReference type="Pfam" id="PF03575">
    <property type="entry name" value="Peptidase_S51"/>
    <property type="match status" value="1"/>
</dbReference>
<keyword evidence="3" id="KW-0378">Hydrolase</keyword>
<comment type="similarity">
    <text evidence="1">Belongs to the peptidase S51 family.</text>
</comment>
<sequence>MSIHLVGGGRDEALCATVLRPFVEEAMDAAAGVDPVIAMILVLEPDDDTSVDRFRSLLVASGAAPESVRVEAIVEGARFAARIVDGAHGIFVGGGLTPAYHDALIDIAPAIRAAVDVGVPYAGFSAGAAVAASRAIVGGYLLDGVVIAPEDVGEELDDLEVRDGLGLVPGGVDAHAAQWGTISRALAAVDAGLAPHAIAVDEHTAFVVHPDGRTRVRGAGRVWKATRSDAGVEVTIGSRTPRFVPDGFEAPTSLIAREFRLEPLGPQHNRSDHAAWSSSIAHIRSTKGYPDDGWPPADGMTLDDNLSDLVRHAADFAAGRGFTFTVLDPADDHVIGCVYLYPSSSPDFDVSVQSWVSAERARLDEPLADAVAAWLRADWPWQRLDRYGR</sequence>
<dbReference type="Proteomes" id="UP001501343">
    <property type="component" value="Unassembled WGS sequence"/>
</dbReference>
<dbReference type="RefSeq" id="WP_248148963.1">
    <property type="nucleotide sequence ID" value="NZ_BAAAOF010000001.1"/>
</dbReference>
<name>A0ABP5AL73_9MICO</name>
<keyword evidence="4" id="KW-0720">Serine protease</keyword>
<proteinExistence type="inferred from homology"/>
<evidence type="ECO:0000313" key="5">
    <source>
        <dbReference type="EMBL" id="GAA1914592.1"/>
    </source>
</evidence>
<dbReference type="Gene3D" id="3.40.50.880">
    <property type="match status" value="1"/>
</dbReference>
<organism evidence="5 6">
    <name type="scientific">Microbacterium aoyamense</name>
    <dbReference type="NCBI Taxonomy" id="344166"/>
    <lineage>
        <taxon>Bacteria</taxon>
        <taxon>Bacillati</taxon>
        <taxon>Actinomycetota</taxon>
        <taxon>Actinomycetes</taxon>
        <taxon>Micrococcales</taxon>
        <taxon>Microbacteriaceae</taxon>
        <taxon>Microbacterium</taxon>
    </lineage>
</organism>
<evidence type="ECO:0000313" key="6">
    <source>
        <dbReference type="Proteomes" id="UP001501343"/>
    </source>
</evidence>
<keyword evidence="6" id="KW-1185">Reference proteome</keyword>
<protein>
    <recommendedName>
        <fullName evidence="7">Cyanophycinase</fullName>
    </recommendedName>
</protein>
<reference evidence="6" key="1">
    <citation type="journal article" date="2019" name="Int. J. Syst. Evol. Microbiol.">
        <title>The Global Catalogue of Microorganisms (GCM) 10K type strain sequencing project: providing services to taxonomists for standard genome sequencing and annotation.</title>
        <authorList>
            <consortium name="The Broad Institute Genomics Platform"/>
            <consortium name="The Broad Institute Genome Sequencing Center for Infectious Disease"/>
            <person name="Wu L."/>
            <person name="Ma J."/>
        </authorList>
    </citation>
    <scope>NUCLEOTIDE SEQUENCE [LARGE SCALE GENOMIC DNA]</scope>
    <source>
        <strain evidence="6">JCM 14900</strain>
    </source>
</reference>
<keyword evidence="2" id="KW-0645">Protease</keyword>
<comment type="caution">
    <text evidence="5">The sequence shown here is derived from an EMBL/GenBank/DDBJ whole genome shotgun (WGS) entry which is preliminary data.</text>
</comment>
<evidence type="ECO:0000256" key="1">
    <source>
        <dbReference type="ARBA" id="ARBA00006534"/>
    </source>
</evidence>
<evidence type="ECO:0000256" key="3">
    <source>
        <dbReference type="ARBA" id="ARBA00022801"/>
    </source>
</evidence>
<evidence type="ECO:0008006" key="7">
    <source>
        <dbReference type="Google" id="ProtNLM"/>
    </source>
</evidence>
<evidence type="ECO:0000256" key="4">
    <source>
        <dbReference type="ARBA" id="ARBA00022825"/>
    </source>
</evidence>
<gene>
    <name evidence="5" type="ORF">GCM10009775_03970</name>
</gene>
<dbReference type="InterPro" id="IPR005320">
    <property type="entry name" value="Peptidase_S51"/>
</dbReference>